<reference evidence="3" key="1">
    <citation type="journal article" date="2021" name="Nat. Commun.">
        <title>Genetic determinants of endophytism in the Arabidopsis root mycobiome.</title>
        <authorList>
            <person name="Mesny F."/>
            <person name="Miyauchi S."/>
            <person name="Thiergart T."/>
            <person name="Pickel B."/>
            <person name="Atanasova L."/>
            <person name="Karlsson M."/>
            <person name="Huettel B."/>
            <person name="Barry K.W."/>
            <person name="Haridas S."/>
            <person name="Chen C."/>
            <person name="Bauer D."/>
            <person name="Andreopoulos W."/>
            <person name="Pangilinan J."/>
            <person name="LaButti K."/>
            <person name="Riley R."/>
            <person name="Lipzen A."/>
            <person name="Clum A."/>
            <person name="Drula E."/>
            <person name="Henrissat B."/>
            <person name="Kohler A."/>
            <person name="Grigoriev I.V."/>
            <person name="Martin F.M."/>
            <person name="Hacquard S."/>
        </authorList>
    </citation>
    <scope>NUCLEOTIDE SEQUENCE</scope>
    <source>
        <strain evidence="3">MPI-SDFR-AT-0117</strain>
    </source>
</reference>
<evidence type="ECO:0000256" key="1">
    <source>
        <dbReference type="SAM" id="Phobius"/>
    </source>
</evidence>
<comment type="caution">
    <text evidence="3">The sequence shown here is derived from an EMBL/GenBank/DDBJ whole genome shotgun (WGS) entry which is preliminary data.</text>
</comment>
<evidence type="ECO:0000256" key="2">
    <source>
        <dbReference type="SAM" id="SignalP"/>
    </source>
</evidence>
<name>A0A9P9AEI2_9PEZI</name>
<keyword evidence="1" id="KW-0472">Membrane</keyword>
<feature type="signal peptide" evidence="2">
    <location>
        <begin position="1"/>
        <end position="19"/>
    </location>
</feature>
<organism evidence="3 4">
    <name type="scientific">Plectosphaerella plurivora</name>
    <dbReference type="NCBI Taxonomy" id="936078"/>
    <lineage>
        <taxon>Eukaryota</taxon>
        <taxon>Fungi</taxon>
        <taxon>Dikarya</taxon>
        <taxon>Ascomycota</taxon>
        <taxon>Pezizomycotina</taxon>
        <taxon>Sordariomycetes</taxon>
        <taxon>Hypocreomycetidae</taxon>
        <taxon>Glomerellales</taxon>
        <taxon>Plectosphaerellaceae</taxon>
        <taxon>Plectosphaerella</taxon>
    </lineage>
</organism>
<sequence length="221" mass="24528">MLLLHLALLAGLMTRCCTAYTDFYWPDSQLNASQQIQLRVNQGIAADSELRNRFDFYRLYLSVSPPGWGWGPVCWLAWLVPLDEQYVNVTIPADVVPDQTKVRLSSSLIHKRSGRNNGWDYSTRTTLYGANGNWSDRELAGRGIDLDVDQISCFAYGCVRECANRFWISKDSDNATAVREEELCSKQCVKDLNPQGAGTVAAVPLVGMLALGAAAVLAQYL</sequence>
<keyword evidence="1" id="KW-1133">Transmembrane helix</keyword>
<proteinExistence type="predicted"/>
<feature type="chain" id="PRO_5040138985" evidence="2">
    <location>
        <begin position="20"/>
        <end position="221"/>
    </location>
</feature>
<keyword evidence="1" id="KW-0812">Transmembrane</keyword>
<protein>
    <submittedName>
        <fullName evidence="3">Uncharacterized protein</fullName>
    </submittedName>
</protein>
<gene>
    <name evidence="3" type="ORF">F5X68DRAFT_74868</name>
</gene>
<dbReference type="AlphaFoldDB" id="A0A9P9AEI2"/>
<keyword evidence="4" id="KW-1185">Reference proteome</keyword>
<accession>A0A9P9AEI2</accession>
<evidence type="ECO:0000313" key="3">
    <source>
        <dbReference type="EMBL" id="KAH6689826.1"/>
    </source>
</evidence>
<evidence type="ECO:0000313" key="4">
    <source>
        <dbReference type="Proteomes" id="UP000770015"/>
    </source>
</evidence>
<dbReference type="EMBL" id="JAGSXJ010000007">
    <property type="protein sequence ID" value="KAH6689826.1"/>
    <property type="molecule type" value="Genomic_DNA"/>
</dbReference>
<keyword evidence="2" id="KW-0732">Signal</keyword>
<dbReference type="OrthoDB" id="5076485at2759"/>
<feature type="transmembrane region" description="Helical" evidence="1">
    <location>
        <begin position="196"/>
        <end position="218"/>
    </location>
</feature>
<dbReference type="Proteomes" id="UP000770015">
    <property type="component" value="Unassembled WGS sequence"/>
</dbReference>